<gene>
    <name evidence="1" type="ORF">Y1Q_0009817</name>
</gene>
<evidence type="ECO:0000313" key="2">
    <source>
        <dbReference type="Proteomes" id="UP000050525"/>
    </source>
</evidence>
<organism evidence="1 2">
    <name type="scientific">Alligator mississippiensis</name>
    <name type="common">American alligator</name>
    <dbReference type="NCBI Taxonomy" id="8496"/>
    <lineage>
        <taxon>Eukaryota</taxon>
        <taxon>Metazoa</taxon>
        <taxon>Chordata</taxon>
        <taxon>Craniata</taxon>
        <taxon>Vertebrata</taxon>
        <taxon>Euteleostomi</taxon>
        <taxon>Archelosauria</taxon>
        <taxon>Archosauria</taxon>
        <taxon>Crocodylia</taxon>
        <taxon>Alligatoridae</taxon>
        <taxon>Alligatorinae</taxon>
        <taxon>Alligator</taxon>
    </lineage>
</organism>
<dbReference type="EMBL" id="AKHW03004724">
    <property type="protein sequence ID" value="KYO28999.1"/>
    <property type="molecule type" value="Genomic_DNA"/>
</dbReference>
<dbReference type="Proteomes" id="UP000050525">
    <property type="component" value="Unassembled WGS sequence"/>
</dbReference>
<comment type="caution">
    <text evidence="1">The sequence shown here is derived from an EMBL/GenBank/DDBJ whole genome shotgun (WGS) entry which is preliminary data.</text>
</comment>
<keyword evidence="2" id="KW-1185">Reference proteome</keyword>
<name>A0A151MX54_ALLMI</name>
<sequence>MDKVWKDSEYPWSKKQNGNARDRVYMKHWNKIEKRPGGRDDLNEILTELKSISKLILTAVGPGFHSGYMQSPEWTVYRKQSLITSLKKRMKKGSG</sequence>
<accession>A0A151MX54</accession>
<protein>
    <submittedName>
        <fullName evidence="1">Uncharacterized protein</fullName>
    </submittedName>
</protein>
<dbReference type="AlphaFoldDB" id="A0A151MX54"/>
<proteinExistence type="predicted"/>
<evidence type="ECO:0000313" key="1">
    <source>
        <dbReference type="EMBL" id="KYO28999.1"/>
    </source>
</evidence>
<reference evidence="1 2" key="1">
    <citation type="journal article" date="2012" name="Genome Biol.">
        <title>Sequencing three crocodilian genomes to illuminate the evolution of archosaurs and amniotes.</title>
        <authorList>
            <person name="St John J.A."/>
            <person name="Braun E.L."/>
            <person name="Isberg S.R."/>
            <person name="Miles L.G."/>
            <person name="Chong A.Y."/>
            <person name="Gongora J."/>
            <person name="Dalzell P."/>
            <person name="Moran C."/>
            <person name="Bed'hom B."/>
            <person name="Abzhanov A."/>
            <person name="Burgess S.C."/>
            <person name="Cooksey A.M."/>
            <person name="Castoe T.A."/>
            <person name="Crawford N.G."/>
            <person name="Densmore L.D."/>
            <person name="Drew J.C."/>
            <person name="Edwards S.V."/>
            <person name="Faircloth B.C."/>
            <person name="Fujita M.K."/>
            <person name="Greenwold M.J."/>
            <person name="Hoffmann F.G."/>
            <person name="Howard J.M."/>
            <person name="Iguchi T."/>
            <person name="Janes D.E."/>
            <person name="Khan S.Y."/>
            <person name="Kohno S."/>
            <person name="de Koning A.J."/>
            <person name="Lance S.L."/>
            <person name="McCarthy F.M."/>
            <person name="McCormack J.E."/>
            <person name="Merchant M.E."/>
            <person name="Peterson D.G."/>
            <person name="Pollock D.D."/>
            <person name="Pourmand N."/>
            <person name="Raney B.J."/>
            <person name="Roessler K.A."/>
            <person name="Sanford J.R."/>
            <person name="Sawyer R.H."/>
            <person name="Schmidt C.J."/>
            <person name="Triplett E.W."/>
            <person name="Tuberville T.D."/>
            <person name="Venegas-Anaya M."/>
            <person name="Howard J.T."/>
            <person name="Jarvis E.D."/>
            <person name="Guillette L.J.Jr."/>
            <person name="Glenn T.C."/>
            <person name="Green R.E."/>
            <person name="Ray D.A."/>
        </authorList>
    </citation>
    <scope>NUCLEOTIDE SEQUENCE [LARGE SCALE GENOMIC DNA]</scope>
    <source>
        <strain evidence="1">KSC_2009_1</strain>
    </source>
</reference>